<protein>
    <recommendedName>
        <fullName evidence="2">DUF8040 domain-containing protein</fullName>
    </recommendedName>
</protein>
<feature type="transmembrane region" description="Helical" evidence="1">
    <location>
        <begin position="12"/>
        <end position="33"/>
    </location>
</feature>
<dbReference type="EMBL" id="ML180556">
    <property type="protein sequence ID" value="THU77110.1"/>
    <property type="molecule type" value="Genomic_DNA"/>
</dbReference>
<keyword evidence="1" id="KW-0472">Membrane</keyword>
<evidence type="ECO:0000256" key="1">
    <source>
        <dbReference type="SAM" id="Phobius"/>
    </source>
</evidence>
<feature type="non-terminal residue" evidence="3">
    <location>
        <position position="103"/>
    </location>
</feature>
<sequence length="103" mass="11817">MHPAYSLDAPRPLILAAGWLVNVIVIIAVIYSAPYYWKQPYHTSALTGAQWVKELITGHSDKIHNELGMGLHVFLVFVEQLRQLELENSRWVLLEEKAAIFLY</sequence>
<evidence type="ECO:0000313" key="4">
    <source>
        <dbReference type="Proteomes" id="UP000297245"/>
    </source>
</evidence>
<dbReference type="InterPro" id="IPR058353">
    <property type="entry name" value="DUF8040"/>
</dbReference>
<dbReference type="Pfam" id="PF26138">
    <property type="entry name" value="DUF8040"/>
    <property type="match status" value="1"/>
</dbReference>
<accession>A0A4S8KNH1</accession>
<keyword evidence="1" id="KW-1133">Transmembrane helix</keyword>
<evidence type="ECO:0000313" key="3">
    <source>
        <dbReference type="EMBL" id="THU77110.1"/>
    </source>
</evidence>
<keyword evidence="4" id="KW-1185">Reference proteome</keyword>
<dbReference type="AlphaFoldDB" id="A0A4S8KNH1"/>
<organism evidence="3 4">
    <name type="scientific">Dendrothele bispora (strain CBS 962.96)</name>
    <dbReference type="NCBI Taxonomy" id="1314807"/>
    <lineage>
        <taxon>Eukaryota</taxon>
        <taxon>Fungi</taxon>
        <taxon>Dikarya</taxon>
        <taxon>Basidiomycota</taxon>
        <taxon>Agaricomycotina</taxon>
        <taxon>Agaricomycetes</taxon>
        <taxon>Agaricomycetidae</taxon>
        <taxon>Agaricales</taxon>
        <taxon>Agaricales incertae sedis</taxon>
        <taxon>Dendrothele</taxon>
    </lineage>
</organism>
<feature type="domain" description="DUF8040" evidence="2">
    <location>
        <begin position="43"/>
        <end position="103"/>
    </location>
</feature>
<name>A0A4S8KNH1_DENBC</name>
<dbReference type="OrthoDB" id="2430314at2759"/>
<proteinExistence type="predicted"/>
<evidence type="ECO:0000259" key="2">
    <source>
        <dbReference type="Pfam" id="PF26138"/>
    </source>
</evidence>
<gene>
    <name evidence="3" type="ORF">K435DRAFT_703136</name>
</gene>
<keyword evidence="1" id="KW-0812">Transmembrane</keyword>
<reference evidence="3 4" key="1">
    <citation type="journal article" date="2019" name="Nat. Ecol. Evol.">
        <title>Megaphylogeny resolves global patterns of mushroom evolution.</title>
        <authorList>
            <person name="Varga T."/>
            <person name="Krizsan K."/>
            <person name="Foldi C."/>
            <person name="Dima B."/>
            <person name="Sanchez-Garcia M."/>
            <person name="Sanchez-Ramirez S."/>
            <person name="Szollosi G.J."/>
            <person name="Szarkandi J.G."/>
            <person name="Papp V."/>
            <person name="Albert L."/>
            <person name="Andreopoulos W."/>
            <person name="Angelini C."/>
            <person name="Antonin V."/>
            <person name="Barry K.W."/>
            <person name="Bougher N.L."/>
            <person name="Buchanan P."/>
            <person name="Buyck B."/>
            <person name="Bense V."/>
            <person name="Catcheside P."/>
            <person name="Chovatia M."/>
            <person name="Cooper J."/>
            <person name="Damon W."/>
            <person name="Desjardin D."/>
            <person name="Finy P."/>
            <person name="Geml J."/>
            <person name="Haridas S."/>
            <person name="Hughes K."/>
            <person name="Justo A."/>
            <person name="Karasinski D."/>
            <person name="Kautmanova I."/>
            <person name="Kiss B."/>
            <person name="Kocsube S."/>
            <person name="Kotiranta H."/>
            <person name="LaButti K.M."/>
            <person name="Lechner B.E."/>
            <person name="Liimatainen K."/>
            <person name="Lipzen A."/>
            <person name="Lukacs Z."/>
            <person name="Mihaltcheva S."/>
            <person name="Morgado L.N."/>
            <person name="Niskanen T."/>
            <person name="Noordeloos M.E."/>
            <person name="Ohm R.A."/>
            <person name="Ortiz-Santana B."/>
            <person name="Ovrebo C."/>
            <person name="Racz N."/>
            <person name="Riley R."/>
            <person name="Savchenko A."/>
            <person name="Shiryaev A."/>
            <person name="Soop K."/>
            <person name="Spirin V."/>
            <person name="Szebenyi C."/>
            <person name="Tomsovsky M."/>
            <person name="Tulloss R.E."/>
            <person name="Uehling J."/>
            <person name="Grigoriev I.V."/>
            <person name="Vagvolgyi C."/>
            <person name="Papp T."/>
            <person name="Martin F.M."/>
            <person name="Miettinen O."/>
            <person name="Hibbett D.S."/>
            <person name="Nagy L.G."/>
        </authorList>
    </citation>
    <scope>NUCLEOTIDE SEQUENCE [LARGE SCALE GENOMIC DNA]</scope>
    <source>
        <strain evidence="3 4">CBS 962.96</strain>
    </source>
</reference>
<dbReference type="Proteomes" id="UP000297245">
    <property type="component" value="Unassembled WGS sequence"/>
</dbReference>